<keyword evidence="1" id="KW-0808">Transferase</keyword>
<comment type="caution">
    <text evidence="3">The sequence shown here is derived from an EMBL/GenBank/DDBJ whole genome shotgun (WGS) entry which is preliminary data.</text>
</comment>
<dbReference type="Proteomes" id="UP000070675">
    <property type="component" value="Unassembled WGS sequence"/>
</dbReference>
<dbReference type="InterPro" id="IPR036095">
    <property type="entry name" value="PTS_EIIB-like_sf"/>
</dbReference>
<organism evidence="3 4">
    <name type="scientific">Atopobium deltae</name>
    <dbReference type="NCBI Taxonomy" id="1393034"/>
    <lineage>
        <taxon>Bacteria</taxon>
        <taxon>Bacillati</taxon>
        <taxon>Actinomycetota</taxon>
        <taxon>Coriobacteriia</taxon>
        <taxon>Coriobacteriales</taxon>
        <taxon>Atopobiaceae</taxon>
        <taxon>Atopobium</taxon>
    </lineage>
</organism>
<keyword evidence="4" id="KW-1185">Reference proteome</keyword>
<evidence type="ECO:0000313" key="4">
    <source>
        <dbReference type="Proteomes" id="UP000070675"/>
    </source>
</evidence>
<dbReference type="AlphaFoldDB" id="A0A133XW15"/>
<sequence>MREEPLTARIIVACGSGVATSQTVASKVQRLLSAKNIDAECEAVEMKHLRQEIRTADIYISTVKEDVDWHVPVFNGLAFLTGIGQDAEFKKLVAVIDEVNRRYSLRFRH</sequence>
<dbReference type="Gene3D" id="3.40.50.2300">
    <property type="match status" value="1"/>
</dbReference>
<gene>
    <name evidence="3" type="ORF">HMPREF3192_00486</name>
</gene>
<evidence type="ECO:0000256" key="1">
    <source>
        <dbReference type="ARBA" id="ARBA00022679"/>
    </source>
</evidence>
<dbReference type="InterPro" id="IPR003501">
    <property type="entry name" value="PTS_EIIB_2/3"/>
</dbReference>
<dbReference type="GO" id="GO:0009401">
    <property type="term" value="P:phosphoenolpyruvate-dependent sugar phosphotransferase system"/>
    <property type="evidence" value="ECO:0007669"/>
    <property type="project" value="InterPro"/>
</dbReference>
<evidence type="ECO:0000259" key="2">
    <source>
        <dbReference type="Pfam" id="PF02302"/>
    </source>
</evidence>
<dbReference type="EMBL" id="LSCR01000006">
    <property type="protein sequence ID" value="KXB35121.1"/>
    <property type="molecule type" value="Genomic_DNA"/>
</dbReference>
<feature type="domain" description="Phosphotransferase system EIIB component type 2/3" evidence="2">
    <location>
        <begin position="9"/>
        <end position="66"/>
    </location>
</feature>
<name>A0A133XW15_9ACTN</name>
<proteinExistence type="predicted"/>
<dbReference type="GO" id="GO:0008982">
    <property type="term" value="F:protein-N(PI)-phosphohistidine-sugar phosphotransferase activity"/>
    <property type="evidence" value="ECO:0007669"/>
    <property type="project" value="InterPro"/>
</dbReference>
<dbReference type="Pfam" id="PF02302">
    <property type="entry name" value="PTS_IIB"/>
    <property type="match status" value="1"/>
</dbReference>
<dbReference type="STRING" id="1393034.HMPREF3192_00486"/>
<dbReference type="CDD" id="cd05566">
    <property type="entry name" value="PTS_IIB_galactitol"/>
    <property type="match status" value="1"/>
</dbReference>
<protein>
    <submittedName>
        <fullName evidence="3">PTS system, Lactose/Cellobiose specific IIB subunit</fullName>
    </submittedName>
</protein>
<evidence type="ECO:0000313" key="3">
    <source>
        <dbReference type="EMBL" id="KXB35121.1"/>
    </source>
</evidence>
<reference evidence="4" key="1">
    <citation type="submission" date="2016-01" db="EMBL/GenBank/DDBJ databases">
        <authorList>
            <person name="Mitreva M."/>
            <person name="Pepin K.H."/>
            <person name="Mihindukulasuriya K.A."/>
            <person name="Fulton R."/>
            <person name="Fronick C."/>
            <person name="O'Laughlin M."/>
            <person name="Miner T."/>
            <person name="Herter B."/>
            <person name="Rosa B.A."/>
            <person name="Cordes M."/>
            <person name="Tomlinson C."/>
            <person name="Wollam A."/>
            <person name="Palsikar V.B."/>
            <person name="Mardis E.R."/>
            <person name="Wilson R.K."/>
        </authorList>
    </citation>
    <scope>NUCLEOTIDE SEQUENCE [LARGE SCALE GENOMIC DNA]</scope>
    <source>
        <strain evidence="4">DNF00019</strain>
    </source>
</reference>
<dbReference type="PATRIC" id="fig|1393034.3.peg.466"/>
<accession>A0A133XW15</accession>
<dbReference type="SUPFAM" id="SSF52794">
    <property type="entry name" value="PTS system IIB component-like"/>
    <property type="match status" value="1"/>
</dbReference>